<dbReference type="EMBL" id="VLTO01000124">
    <property type="protein sequence ID" value="KAA0162368.1"/>
    <property type="molecule type" value="Genomic_DNA"/>
</dbReference>
<keyword evidence="7" id="KW-1185">Reference proteome</keyword>
<evidence type="ECO:0000313" key="6">
    <source>
        <dbReference type="Proteomes" id="UP000322899"/>
    </source>
</evidence>
<reference evidence="6 7" key="1">
    <citation type="submission" date="2019-07" db="EMBL/GenBank/DDBJ databases">
        <title>Genomes of Cafeteria roenbergensis.</title>
        <authorList>
            <person name="Fischer M.G."/>
            <person name="Hackl T."/>
            <person name="Roman M."/>
        </authorList>
    </citation>
    <scope>NUCLEOTIDE SEQUENCE [LARGE SCALE GENOMIC DNA]</scope>
    <source>
        <strain evidence="3 7">BVI</strain>
        <strain evidence="2 9">Cflag</strain>
        <strain evidence="4 6">E4-10P</strain>
        <strain evidence="5 8">RCC970-E3</strain>
    </source>
</reference>
<dbReference type="Pfam" id="PF08923">
    <property type="entry name" value="MAPKK1_Int"/>
    <property type="match status" value="1"/>
</dbReference>
<evidence type="ECO:0000313" key="4">
    <source>
        <dbReference type="EMBL" id="KAA0162368.1"/>
    </source>
</evidence>
<evidence type="ECO:0000313" key="5">
    <source>
        <dbReference type="EMBL" id="KAA0167560.1"/>
    </source>
</evidence>
<accession>A0A5A8DAT8</accession>
<dbReference type="Proteomes" id="UP000324907">
    <property type="component" value="Unassembled WGS sequence"/>
</dbReference>
<dbReference type="Proteomes" id="UP000322899">
    <property type="component" value="Unassembled WGS sequence"/>
</dbReference>
<sequence length="158" mass="16768">METSGAVAAAPRREVTVSSFIDEDISESIRDVLTKAVQRVHGLQAVSVSSCFGLPIVRAVAADAPVETVTIAETVFAPCFFVAFETASKLPIGEMRSLLVDFKEVTLLHATLAPLSLCLVAHKRTDAEALQTVAAELVAALGPMKAAAEMLTSRRDDE</sequence>
<dbReference type="PANTHER" id="PTHR13378">
    <property type="entry name" value="REGULATOR COMPLEX PROTEIN LAMTOR3"/>
    <property type="match status" value="1"/>
</dbReference>
<organism evidence="4 6">
    <name type="scientific">Cafeteria roenbergensis</name>
    <name type="common">Marine flagellate</name>
    <dbReference type="NCBI Taxonomy" id="33653"/>
    <lineage>
        <taxon>Eukaryota</taxon>
        <taxon>Sar</taxon>
        <taxon>Stramenopiles</taxon>
        <taxon>Bigyra</taxon>
        <taxon>Opalozoa</taxon>
        <taxon>Bicosoecida</taxon>
        <taxon>Cafeteriaceae</taxon>
        <taxon>Cafeteria</taxon>
    </lineage>
</organism>
<evidence type="ECO:0000313" key="7">
    <source>
        <dbReference type="Proteomes" id="UP000323011"/>
    </source>
</evidence>
<evidence type="ECO:0000256" key="1">
    <source>
        <dbReference type="ARBA" id="ARBA00005356"/>
    </source>
</evidence>
<gene>
    <name evidence="4" type="ORF">FNF27_08077</name>
    <name evidence="5" type="ORF">FNF28_02774</name>
    <name evidence="3" type="ORF">FNF29_00956</name>
    <name evidence="2" type="ORF">FNF31_06839</name>
</gene>
<comment type="similarity">
    <text evidence="1">Belongs to the LAMTOR3 family.</text>
</comment>
<comment type="caution">
    <text evidence="4">The sequence shown here is derived from an EMBL/GenBank/DDBJ whole genome shotgun (WGS) entry which is preliminary data.</text>
</comment>
<dbReference type="Gene3D" id="3.30.450.30">
    <property type="entry name" value="Dynein light chain 2a, cytoplasmic"/>
    <property type="match status" value="1"/>
</dbReference>
<dbReference type="Proteomes" id="UP000323011">
    <property type="component" value="Unassembled WGS sequence"/>
</dbReference>
<dbReference type="GO" id="GO:0071230">
    <property type="term" value="P:cellular response to amino acid stimulus"/>
    <property type="evidence" value="ECO:0007669"/>
    <property type="project" value="TreeGrafter"/>
</dbReference>
<evidence type="ECO:0000313" key="8">
    <source>
        <dbReference type="Proteomes" id="UP000324907"/>
    </source>
</evidence>
<evidence type="ECO:0000313" key="2">
    <source>
        <dbReference type="EMBL" id="KAA0151495.1"/>
    </source>
</evidence>
<dbReference type="AlphaFoldDB" id="A0A5A8DAT8"/>
<dbReference type="Proteomes" id="UP000325113">
    <property type="component" value="Unassembled WGS sequence"/>
</dbReference>
<evidence type="ECO:0000313" key="9">
    <source>
        <dbReference type="Proteomes" id="UP000325113"/>
    </source>
</evidence>
<evidence type="ECO:0000313" key="3">
    <source>
        <dbReference type="EMBL" id="KAA0156846.1"/>
    </source>
</evidence>
<dbReference type="InterPro" id="IPR015019">
    <property type="entry name" value="LAMTOR3"/>
</dbReference>
<dbReference type="EMBL" id="VLTM01000114">
    <property type="protein sequence ID" value="KAA0151495.1"/>
    <property type="molecule type" value="Genomic_DNA"/>
</dbReference>
<dbReference type="PANTHER" id="PTHR13378:SF1">
    <property type="entry name" value="RAGULATOR COMPLEX PROTEIN LAMTOR3"/>
    <property type="match status" value="1"/>
</dbReference>
<proteinExistence type="inferred from homology"/>
<protein>
    <recommendedName>
        <fullName evidence="10">Roadblock/LAMTOR2 domain-containing protein</fullName>
    </recommendedName>
</protein>
<name>A0A5A8DAT8_CAFRO</name>
<dbReference type="GO" id="GO:0071986">
    <property type="term" value="C:Ragulator complex"/>
    <property type="evidence" value="ECO:0007669"/>
    <property type="project" value="TreeGrafter"/>
</dbReference>
<dbReference type="GO" id="GO:0032008">
    <property type="term" value="P:positive regulation of TOR signaling"/>
    <property type="evidence" value="ECO:0007669"/>
    <property type="project" value="TreeGrafter"/>
</dbReference>
<dbReference type="EMBL" id="VLTL01000033">
    <property type="protein sequence ID" value="KAA0167560.1"/>
    <property type="molecule type" value="Genomic_DNA"/>
</dbReference>
<dbReference type="EMBL" id="VLTN01000003">
    <property type="protein sequence ID" value="KAA0156846.1"/>
    <property type="molecule type" value="Genomic_DNA"/>
</dbReference>
<evidence type="ECO:0008006" key="10">
    <source>
        <dbReference type="Google" id="ProtNLM"/>
    </source>
</evidence>
<dbReference type="SUPFAM" id="SSF103196">
    <property type="entry name" value="Roadblock/LC7 domain"/>
    <property type="match status" value="1"/>
</dbReference>